<accession>A0A1G4B1T4</accession>
<dbReference type="GeneID" id="34562501"/>
<dbReference type="EMBL" id="MJBS01000084">
    <property type="protein sequence ID" value="OHE95351.1"/>
    <property type="molecule type" value="Genomic_DNA"/>
</dbReference>
<dbReference type="Proteomes" id="UP000176998">
    <property type="component" value="Unassembled WGS sequence"/>
</dbReference>
<gene>
    <name evidence="1" type="ORF">CORC01_09362</name>
</gene>
<dbReference type="AlphaFoldDB" id="A0A1G4B1T4"/>
<dbReference type="RefSeq" id="XP_022472513.1">
    <property type="nucleotide sequence ID" value="XM_022620991.1"/>
</dbReference>
<reference evidence="1 2" key="1">
    <citation type="submission" date="2016-09" db="EMBL/GenBank/DDBJ databases">
        <authorList>
            <person name="Capua I."/>
            <person name="De Benedictis P."/>
            <person name="Joannis T."/>
            <person name="Lombin L.H."/>
            <person name="Cattoli G."/>
        </authorList>
    </citation>
    <scope>NUCLEOTIDE SEQUENCE [LARGE SCALE GENOMIC DNA]</scope>
    <source>
        <strain evidence="1 2">IMI 309357</strain>
    </source>
</reference>
<protein>
    <submittedName>
        <fullName evidence="1">Uncharacterized protein</fullName>
    </submittedName>
</protein>
<evidence type="ECO:0000313" key="2">
    <source>
        <dbReference type="Proteomes" id="UP000176998"/>
    </source>
</evidence>
<name>A0A1G4B1T4_9PEZI</name>
<comment type="caution">
    <text evidence="1">The sequence shown here is derived from an EMBL/GenBank/DDBJ whole genome shotgun (WGS) entry which is preliminary data.</text>
</comment>
<proteinExistence type="predicted"/>
<keyword evidence="2" id="KW-1185">Reference proteome</keyword>
<evidence type="ECO:0000313" key="1">
    <source>
        <dbReference type="EMBL" id="OHE95351.1"/>
    </source>
</evidence>
<sequence length="132" mass="14372">MALPHAFPIYPTILACTSRQYRSPGVLGSRTSPTSLFTSRACPKCLFVVDALRVPRCSSEKQRSFLHQDLLVEAAPSCPHPQQQPHQQRGRNPSLDCQIQKDISSLTCLGKGSSLDGVLAGLQLNSNPIPFS</sequence>
<organism evidence="1 2">
    <name type="scientific">Colletotrichum orchidophilum</name>
    <dbReference type="NCBI Taxonomy" id="1209926"/>
    <lineage>
        <taxon>Eukaryota</taxon>
        <taxon>Fungi</taxon>
        <taxon>Dikarya</taxon>
        <taxon>Ascomycota</taxon>
        <taxon>Pezizomycotina</taxon>
        <taxon>Sordariomycetes</taxon>
        <taxon>Hypocreomycetidae</taxon>
        <taxon>Glomerellales</taxon>
        <taxon>Glomerellaceae</taxon>
        <taxon>Colletotrichum</taxon>
    </lineage>
</organism>